<name>A0A7V8JMQ2_STEMA</name>
<keyword evidence="2" id="KW-0560">Oxidoreductase</keyword>
<organism evidence="3 4">
    <name type="scientific">Stenotrophomonas maltophilia</name>
    <name type="common">Pseudomonas maltophilia</name>
    <name type="synonym">Xanthomonas maltophilia</name>
    <dbReference type="NCBI Taxonomy" id="40324"/>
    <lineage>
        <taxon>Bacteria</taxon>
        <taxon>Pseudomonadati</taxon>
        <taxon>Pseudomonadota</taxon>
        <taxon>Gammaproteobacteria</taxon>
        <taxon>Lysobacterales</taxon>
        <taxon>Lysobacteraceae</taxon>
        <taxon>Stenotrophomonas</taxon>
        <taxon>Stenotrophomonas maltophilia group</taxon>
    </lineage>
</organism>
<evidence type="ECO:0000313" key="4">
    <source>
        <dbReference type="Proteomes" id="UP000487117"/>
    </source>
</evidence>
<evidence type="ECO:0000256" key="2">
    <source>
        <dbReference type="ARBA" id="ARBA00023002"/>
    </source>
</evidence>
<dbReference type="AlphaFoldDB" id="A0A7V8JMQ2"/>
<accession>A0A7V8JMQ2</accession>
<dbReference type="PANTHER" id="PTHR24320">
    <property type="entry name" value="RETINOL DEHYDROGENASE"/>
    <property type="match status" value="1"/>
</dbReference>
<dbReference type="SUPFAM" id="SSF51735">
    <property type="entry name" value="NAD(P)-binding Rossmann-fold domains"/>
    <property type="match status" value="1"/>
</dbReference>
<comment type="caution">
    <text evidence="3">The sequence shown here is derived from an EMBL/GenBank/DDBJ whole genome shotgun (WGS) entry which is preliminary data.</text>
</comment>
<reference evidence="4" key="1">
    <citation type="journal article" date="2020" name="MBio">
        <title>Horizontal gene transfer to a defensive symbiont with a reduced genome amongst a multipartite beetle microbiome.</title>
        <authorList>
            <person name="Waterworth S.C."/>
            <person name="Florez L.V."/>
            <person name="Rees E.R."/>
            <person name="Hertweck C."/>
            <person name="Kaltenpoth M."/>
            <person name="Kwan J.C."/>
        </authorList>
    </citation>
    <scope>NUCLEOTIDE SEQUENCE [LARGE SCALE GENOMIC DNA]</scope>
</reference>
<dbReference type="EMBL" id="WNDS01000001">
    <property type="protein sequence ID" value="KAF1016962.1"/>
    <property type="molecule type" value="Genomic_DNA"/>
</dbReference>
<protein>
    <recommendedName>
        <fullName evidence="5">Oxidoreductase</fullName>
    </recommendedName>
</protein>
<evidence type="ECO:0000256" key="1">
    <source>
        <dbReference type="ARBA" id="ARBA00006484"/>
    </source>
</evidence>
<proteinExistence type="inferred from homology"/>
<dbReference type="Gene3D" id="3.40.50.720">
    <property type="entry name" value="NAD(P)-binding Rossmann-like Domain"/>
    <property type="match status" value="1"/>
</dbReference>
<gene>
    <name evidence="3" type="ORF">GAK31_00221</name>
</gene>
<dbReference type="PANTHER" id="PTHR24320:SF148">
    <property type="entry name" value="NAD(P)-BINDING ROSSMANN-FOLD SUPERFAMILY PROTEIN"/>
    <property type="match status" value="1"/>
</dbReference>
<dbReference type="Proteomes" id="UP000487117">
    <property type="component" value="Unassembled WGS sequence"/>
</dbReference>
<sequence>MVSSRGHRFSPVHLDDPHFLRRPYDRWQAYGQSKTANIQFAVALDRRHAADGIRAFAVHPGSIVGTGLEKHLDPAELVAAGVMRPDGSPILDTARGLKTVSQGAATQLWCAASPQLQGHGGVYCEDVDIAGWMAPRHEGRPMAEALEARGVMPYAVDLAAAEALWALSEQLLDAPDADVSPVQDLTA</sequence>
<evidence type="ECO:0000313" key="3">
    <source>
        <dbReference type="EMBL" id="KAF1016962.1"/>
    </source>
</evidence>
<comment type="similarity">
    <text evidence="1">Belongs to the short-chain dehydrogenases/reductases (SDR) family.</text>
</comment>
<evidence type="ECO:0008006" key="5">
    <source>
        <dbReference type="Google" id="ProtNLM"/>
    </source>
</evidence>
<dbReference type="GO" id="GO:0016491">
    <property type="term" value="F:oxidoreductase activity"/>
    <property type="evidence" value="ECO:0007669"/>
    <property type="project" value="UniProtKB-KW"/>
</dbReference>
<dbReference type="InterPro" id="IPR036291">
    <property type="entry name" value="NAD(P)-bd_dom_sf"/>
</dbReference>